<dbReference type="WBParaSite" id="EEL_0000721001-mRNA-1">
    <property type="protein sequence ID" value="EEL_0000721001-mRNA-1"/>
    <property type="gene ID" value="EEL_0000721001"/>
</dbReference>
<evidence type="ECO:0000313" key="2">
    <source>
        <dbReference type="WBParaSite" id="EEL_0000721001-mRNA-1"/>
    </source>
</evidence>
<sequence>MGYRWYNITGLLRQQQYLHEQLLTYNTDLNYMHQLGIYSNNTMKKNLRIWYENDLPIIQVPLPSRREMCQFTLKPISDTVSLFCENIECEDKGIEVVYVHSISGNRIAGSTSVQHLLLQGNFKLRINDFLYTVEVPSSNDTIAMRRNAKIDDVKLAIASLYAVMNVVEYEACRERMLLEEYQNAKLKIDALCKKRAKRMSWLALICIGF</sequence>
<accession>A0A0R3RY65</accession>
<name>A0A0R3RY65_9BILA</name>
<evidence type="ECO:0000313" key="1">
    <source>
        <dbReference type="Proteomes" id="UP000050640"/>
    </source>
</evidence>
<protein>
    <submittedName>
        <fullName evidence="2">Calcium uniporter protein</fullName>
    </submittedName>
</protein>
<dbReference type="AlphaFoldDB" id="A0A0R3RY65"/>
<reference evidence="2" key="1">
    <citation type="submission" date="2017-02" db="UniProtKB">
        <authorList>
            <consortium name="WormBaseParasite"/>
        </authorList>
    </citation>
    <scope>IDENTIFICATION</scope>
</reference>
<dbReference type="Proteomes" id="UP000050640">
    <property type="component" value="Unplaced"/>
</dbReference>
<dbReference type="STRING" id="1147741.A0A0R3RY65"/>
<proteinExistence type="predicted"/>
<organism evidence="1 2">
    <name type="scientific">Elaeophora elaphi</name>
    <dbReference type="NCBI Taxonomy" id="1147741"/>
    <lineage>
        <taxon>Eukaryota</taxon>
        <taxon>Metazoa</taxon>
        <taxon>Ecdysozoa</taxon>
        <taxon>Nematoda</taxon>
        <taxon>Chromadorea</taxon>
        <taxon>Rhabditida</taxon>
        <taxon>Spirurina</taxon>
        <taxon>Spiruromorpha</taxon>
        <taxon>Filarioidea</taxon>
        <taxon>Onchocercidae</taxon>
        <taxon>Elaeophora</taxon>
    </lineage>
</organism>
<keyword evidence="1" id="KW-1185">Reference proteome</keyword>